<keyword evidence="1" id="KW-0694">RNA-binding</keyword>
<feature type="compositionally biased region" description="Acidic residues" evidence="2">
    <location>
        <begin position="782"/>
        <end position="797"/>
    </location>
</feature>
<evidence type="ECO:0000256" key="1">
    <source>
        <dbReference type="PROSITE-ProRule" id="PRU00182"/>
    </source>
</evidence>
<dbReference type="GO" id="GO:0003723">
    <property type="term" value="F:RNA binding"/>
    <property type="evidence" value="ECO:0007669"/>
    <property type="project" value="UniProtKB-KW"/>
</dbReference>
<protein>
    <submittedName>
        <fullName evidence="4">Uncharacterized protein</fullName>
    </submittedName>
</protein>
<organism evidence="4">
    <name type="scientific">Cafeteria roenbergensis</name>
    <name type="common">Marine flagellate</name>
    <dbReference type="NCBI Taxonomy" id="33653"/>
    <lineage>
        <taxon>Eukaryota</taxon>
        <taxon>Sar</taxon>
        <taxon>Stramenopiles</taxon>
        <taxon>Bigyra</taxon>
        <taxon>Opalozoa</taxon>
        <taxon>Bicosoecida</taxon>
        <taxon>Cafeteriaceae</taxon>
        <taxon>Cafeteria</taxon>
    </lineage>
</organism>
<evidence type="ECO:0000256" key="2">
    <source>
        <dbReference type="SAM" id="MobiDB-lite"/>
    </source>
</evidence>
<keyword evidence="5" id="KW-1185">Reference proteome</keyword>
<keyword evidence="4" id="KW-0496">Mitochondrion</keyword>
<gene>
    <name evidence="3" type="ORF">FNF29_10042</name>
    <name evidence="4" type="ORF">FNF31_10044</name>
</gene>
<dbReference type="EMBL" id="VLTM01000270">
    <property type="protein sequence ID" value="KAA0145526.1"/>
    <property type="molecule type" value="Genomic_DNA"/>
</dbReference>
<dbReference type="Proteomes" id="UP000323011">
    <property type="component" value="Mitochondrion MT"/>
</dbReference>
<name>A0A5A8BXS8_CAFRO</name>
<dbReference type="PROSITE" id="PS50889">
    <property type="entry name" value="S4"/>
    <property type="match status" value="1"/>
</dbReference>
<dbReference type="EMBL" id="VLTN01000170">
    <property type="protein sequence ID" value="KAA0145454.1"/>
    <property type="molecule type" value="Genomic_DNA"/>
</dbReference>
<dbReference type="Proteomes" id="UP000325113">
    <property type="component" value="Mitochondrion MT"/>
</dbReference>
<feature type="region of interest" description="Disordered" evidence="2">
    <location>
        <begin position="782"/>
        <end position="820"/>
    </location>
</feature>
<dbReference type="Gene3D" id="3.10.290.10">
    <property type="entry name" value="RNA-binding S4 domain"/>
    <property type="match status" value="1"/>
</dbReference>
<dbReference type="CDD" id="cd00165">
    <property type="entry name" value="S4"/>
    <property type="match status" value="1"/>
</dbReference>
<geneLocation type="mitochondrion" evidence="4"/>
<evidence type="ECO:0000313" key="5">
    <source>
        <dbReference type="Proteomes" id="UP000323011"/>
    </source>
</evidence>
<dbReference type="Gene3D" id="1.10.1050.10">
    <property type="entry name" value="Ribosomal Protein S4 Delta 41, Chain A, domain 1"/>
    <property type="match status" value="1"/>
</dbReference>
<accession>A0A5A8BXS8</accession>
<comment type="caution">
    <text evidence="4">The sequence shown here is derived from an EMBL/GenBank/DDBJ whole genome shotgun (WGS) entry which is preliminary data.</text>
</comment>
<evidence type="ECO:0000313" key="4">
    <source>
        <dbReference type="EMBL" id="KAA0145526.1"/>
    </source>
</evidence>
<dbReference type="InterPro" id="IPR036986">
    <property type="entry name" value="S4_RNA-bd_sf"/>
</dbReference>
<sequence length="1644" mass="202355">MRKNWYKPHLKIVYNVQDKTFVSRLNRLRFFHDRRVLKFLRWHKGDKGRKVRGIHSLKWYKMRYIFGLKFFNFSSKKRRKVRFYLQKNLYKVELYRKKGFLSFYRKLDDSKIRNWFKHQYNKSRQFKIINFFKMFETRLDVISFRMKLTPTIFLANMFIKTRGLQINYGLKKEPSYRLQIGDLISFESDTLWHFFASRFHNQLWKRWHRLIDLNKQRKTTRLLTFREYNKKSSLHIQEDRSLILNQNFKNLENTWTFFINQKQTRNNNNIKFNNFNDLQENLIIADKKTLNEFAINQLLVNFSLEKRSRLLMDYKLLLKEFAFSKHKVKLKKKKFFFFLVKHYIKNFFNTVQKEQDKLKHVIFFYKNYYKKNLKKNLLNNILGKNFTLFFFKEKNTLGLLKIFILNALTKFSLIKKTSFSFFLKKENSKNEQKLNSRINYYTSQIQNVNNFSSNLFFKRKNLNSLLENSFINLENFKWLDTWSQQILVFFNFNFQLKTLLQRIFVSFIIRNETYRFFFLKFWLIYRSFLTRFAKLFLPLKKFFQYLTLLKHICKSTNEKILSSSFYKGLYLRFFIQKFELISNFVSLIENQSFNFNQFFILLKNFLNPIIFMNNVNYLKKHFLLTRLPFETFTEKYNEDLHLVFEHVIEENFFDILADWVLYTNKHNIHFTIFWNHYCDEQKVVLIVYLKTALELKYDWKELFFKDPLKMDLTHLHILQPFCRGLHQEFYMESTFLLKDCFAMEQYSLLPKIKFTDFYLDNDLENKIMTSFLVAQQNAGLNEAEEPLTESEEEDEEELKQKKLEENNQLNEGESLQNSEDEYVVLNTSEEERLQRAFIYEEEEKDLGVFELSETSETEYEHSFIENELLNTSTYNWKKKQLFNINRTKLISLVTKNLIKSSLIERKLEKKYIENFEVSLFSKNFNYILNNSNETALIKNFDIKNNLKIFLKTIPFNTSFLAYTNSIKKKDFNGNINLRSKTYKKFILKEQKIWKRFRRLKRRRKFQFLRGHKRRRRYTFSRLLKKVKFVKNQKIQARKQLGVKKLTNFLLKRNFIRNLASFKLNSWRRKRGKNFFNLVNFNKNIQKNLYLPIRRIYFKKRYLVSKKTKRKKKFLVRSINFKTNSFWRNIIKLILLNNNKKHIKSQLTKNVFFIKQSFIILRALQNLKKKNSSFNFKFQRTLNKKRTKKRLYFFLSTPRFRKQILKQYRKDKKFMKSHKSSTIIMNKKKFFSRWKWKTHYKQPRNWIYLNNTLRNRNKKLFFTSKVKQNMLAQFNSLSKNKSIKDKKKIKFSSFSFWRKKKKKKAKAWVSNRKSNRRSSNLYLRTVKRRFRFLPTQFSFYKFNFFKRKKSYKRFRGVKQWWRRTIRPKKKEYRVASLKRYHQKSFKNVVAFSLDTDTKQTNLINTLWTSQQNLALKLKFLNNLKIETQLDSSFLLYQQFYNLQAFIPNYGWNFDQKVNEVQELENENWFTNQENNTRNEIFYTMYKKNKVLKSFDKLLLNKSVKMKPRRKHSLMMRSNFFKLKKKVNNFKNLQKNLSFNITEDKLRRYKKYIWYHQKWMRRSSVRKRYKFRTKLLQLNKIRRLKKKKFLNIKTKPSLFLPHFLEYDFVTFRGVMISFPKVEASVFGGASNSYFYGLINYYQRLGL</sequence>
<evidence type="ECO:0000313" key="3">
    <source>
        <dbReference type="EMBL" id="KAA0145454.1"/>
    </source>
</evidence>
<dbReference type="SUPFAM" id="SSF55174">
    <property type="entry name" value="Alpha-L RNA-binding motif"/>
    <property type="match status" value="1"/>
</dbReference>
<proteinExistence type="predicted"/>
<feature type="compositionally biased region" description="Low complexity" evidence="2">
    <location>
        <begin position="806"/>
        <end position="817"/>
    </location>
</feature>
<reference evidence="4 5" key="1">
    <citation type="submission" date="2019-07" db="EMBL/GenBank/DDBJ databases">
        <title>Genomes of Cafeteria roenbergensis.</title>
        <authorList>
            <person name="Fischer M.G."/>
            <person name="Hackl T."/>
            <person name="Roman M."/>
        </authorList>
    </citation>
    <scope>NUCLEOTIDE SEQUENCE [LARGE SCALE GENOMIC DNA]</scope>
    <source>
        <strain evidence="3 5">BVI</strain>
        <strain evidence="4">Cflag</strain>
    </source>
</reference>
<dbReference type="OMA" id="HNYYHNL"/>